<name>A0A6N3D2Z5_9BACT</name>
<gene>
    <name evidence="1" type="ORF">PCLFYP37_02243</name>
</gene>
<dbReference type="RefSeq" id="WP_287543923.1">
    <property type="nucleotide sequence ID" value="NZ_CACRUT010000015.1"/>
</dbReference>
<sequence>MKKIISTLFLGLVCTIGTKAQEYNLFYDVDSDGWLWFDTDEKIDKYVGPCRTTSTGFTVDPVGKPIQLVPAPQYPNYPEPSADATYTGAGAGGEVGAEGAKTGAIMLPPATGLGAFSNMDGGGIVVLMPSCATFSLSLSCEGSGYVHMSGTTDPNTKFTDYTLISAKKATWTPLFTPGLGVWEGIEELDNGNEPYFKLKSNNPVYGYFRSASTSTMYIHGIRVTTPTNSTVNIKETVAPKSRIFFEGNRVVLNEATDIKVYNANGLLMNAAHTDRMDLSNMPKGIYIVKAGDAIRKLAVQ</sequence>
<protein>
    <submittedName>
        <fullName evidence="1">Uncharacterized protein</fullName>
    </submittedName>
</protein>
<proteinExistence type="predicted"/>
<reference evidence="1" key="1">
    <citation type="submission" date="2019-11" db="EMBL/GenBank/DDBJ databases">
        <authorList>
            <person name="Feng L."/>
        </authorList>
    </citation>
    <scope>NUCLEOTIDE SEQUENCE</scope>
    <source>
        <strain evidence="1">PclaraLFYP37</strain>
    </source>
</reference>
<organism evidence="1">
    <name type="scientific">Paraprevotella clara</name>
    <dbReference type="NCBI Taxonomy" id="454154"/>
    <lineage>
        <taxon>Bacteria</taxon>
        <taxon>Pseudomonadati</taxon>
        <taxon>Bacteroidota</taxon>
        <taxon>Bacteroidia</taxon>
        <taxon>Bacteroidales</taxon>
        <taxon>Prevotellaceae</taxon>
        <taxon>Paraprevotella</taxon>
    </lineage>
</organism>
<accession>A0A6N3D2Z5</accession>
<dbReference type="AlphaFoldDB" id="A0A6N3D2Z5"/>
<evidence type="ECO:0000313" key="1">
    <source>
        <dbReference type="EMBL" id="VYU22622.1"/>
    </source>
</evidence>
<dbReference type="EMBL" id="CACRUT010000015">
    <property type="protein sequence ID" value="VYU22622.1"/>
    <property type="molecule type" value="Genomic_DNA"/>
</dbReference>